<reference evidence="1" key="1">
    <citation type="journal article" date="2014" name="PLoS ONE">
        <title>Transcriptome-Based Identification of ABC Transporters in the Western Tarnished Plant Bug Lygus hesperus.</title>
        <authorList>
            <person name="Hull J.J."/>
            <person name="Chaney K."/>
            <person name="Geib S.M."/>
            <person name="Fabrick J.A."/>
            <person name="Brent C.S."/>
            <person name="Walsh D."/>
            <person name="Lavine L.C."/>
        </authorList>
    </citation>
    <scope>NUCLEOTIDE SEQUENCE</scope>
</reference>
<dbReference type="EMBL" id="GBHO01025898">
    <property type="protein sequence ID" value="JAG17706.1"/>
    <property type="molecule type" value="Transcribed_RNA"/>
</dbReference>
<name>A0A0A9XDJ0_LYGHE</name>
<dbReference type="AlphaFoldDB" id="A0A0A9XDJ0"/>
<reference evidence="1" key="2">
    <citation type="submission" date="2014-07" db="EMBL/GenBank/DDBJ databases">
        <authorList>
            <person name="Hull J."/>
        </authorList>
    </citation>
    <scope>NUCLEOTIDE SEQUENCE</scope>
</reference>
<proteinExistence type="predicted"/>
<accession>A0A0A9XDJ0</accession>
<sequence length="116" mass="13344">MNFFFNFQMNTLLNKIQESAAVVELRSVDSLTLDTPYAVTKMMWTQTKYGPAVQFHLQELTEGQQIEGGDTFRVYLPRRISNVLTENEVEKYNASQMVYTLVYRGKSGNASLIDVY</sequence>
<keyword evidence="1" id="KW-0540">Nuclease</keyword>
<keyword evidence="1" id="KW-0255">Endonuclease</keyword>
<gene>
    <name evidence="1" type="primary">fen1_0</name>
    <name evidence="1" type="ORF">CM83_88983</name>
</gene>
<organism evidence="1">
    <name type="scientific">Lygus hesperus</name>
    <name type="common">Western plant bug</name>
    <dbReference type="NCBI Taxonomy" id="30085"/>
    <lineage>
        <taxon>Eukaryota</taxon>
        <taxon>Metazoa</taxon>
        <taxon>Ecdysozoa</taxon>
        <taxon>Arthropoda</taxon>
        <taxon>Hexapoda</taxon>
        <taxon>Insecta</taxon>
        <taxon>Pterygota</taxon>
        <taxon>Neoptera</taxon>
        <taxon>Paraneoptera</taxon>
        <taxon>Hemiptera</taxon>
        <taxon>Heteroptera</taxon>
        <taxon>Panheteroptera</taxon>
        <taxon>Cimicomorpha</taxon>
        <taxon>Miridae</taxon>
        <taxon>Mirini</taxon>
        <taxon>Lygus</taxon>
    </lineage>
</organism>
<dbReference type="GO" id="GO:0004519">
    <property type="term" value="F:endonuclease activity"/>
    <property type="evidence" value="ECO:0007669"/>
    <property type="project" value="UniProtKB-KW"/>
</dbReference>
<protein>
    <submittedName>
        <fullName evidence="1">Flap endonuclease 1</fullName>
    </submittedName>
</protein>
<evidence type="ECO:0000313" key="1">
    <source>
        <dbReference type="EMBL" id="JAG17706.1"/>
    </source>
</evidence>
<keyword evidence="1" id="KW-0378">Hydrolase</keyword>